<organism evidence="1 2">
    <name type="scientific">Methylobacterium radiodurans</name>
    <dbReference type="NCBI Taxonomy" id="2202828"/>
    <lineage>
        <taxon>Bacteria</taxon>
        <taxon>Pseudomonadati</taxon>
        <taxon>Pseudomonadota</taxon>
        <taxon>Alphaproteobacteria</taxon>
        <taxon>Hyphomicrobiales</taxon>
        <taxon>Methylobacteriaceae</taxon>
        <taxon>Methylobacterium</taxon>
    </lineage>
</organism>
<name>A0A2U8VQ44_9HYPH</name>
<sequence>MNVPATALRILSAALRGLAAPFMGAAWLLVQITKPILWCSRQCLERAREWDPRLWERDGDPRSDNRERRP</sequence>
<dbReference type="OrthoDB" id="8006096at2"/>
<proteinExistence type="predicted"/>
<evidence type="ECO:0000313" key="2">
    <source>
        <dbReference type="Proteomes" id="UP000246058"/>
    </source>
</evidence>
<gene>
    <name evidence="1" type="ORF">DK427_08370</name>
</gene>
<dbReference type="Proteomes" id="UP000246058">
    <property type="component" value="Chromosome"/>
</dbReference>
<accession>A0A2U8VQ44</accession>
<keyword evidence="2" id="KW-1185">Reference proteome</keyword>
<reference evidence="1 2" key="1">
    <citation type="submission" date="2018-05" db="EMBL/GenBank/DDBJ databases">
        <title>Complete Genome Sequence of Methylobacterium sp. 17Sr1-43.</title>
        <authorList>
            <person name="Srinivasan S."/>
        </authorList>
    </citation>
    <scope>NUCLEOTIDE SEQUENCE [LARGE SCALE GENOMIC DNA]</scope>
    <source>
        <strain evidence="1 2">17Sr1-43</strain>
    </source>
</reference>
<protein>
    <submittedName>
        <fullName evidence="1">Uncharacterized protein</fullName>
    </submittedName>
</protein>
<dbReference type="KEGG" id="meti:DK427_08370"/>
<dbReference type="EMBL" id="CP029551">
    <property type="protein sequence ID" value="AWN35757.1"/>
    <property type="molecule type" value="Genomic_DNA"/>
</dbReference>
<dbReference type="AlphaFoldDB" id="A0A2U8VQ44"/>
<dbReference type="RefSeq" id="WP_109950872.1">
    <property type="nucleotide sequence ID" value="NZ_CP029551.1"/>
</dbReference>
<evidence type="ECO:0000313" key="1">
    <source>
        <dbReference type="EMBL" id="AWN35757.1"/>
    </source>
</evidence>